<dbReference type="Gene3D" id="3.40.50.720">
    <property type="entry name" value="NAD(P)-binding Rossmann-like Domain"/>
    <property type="match status" value="1"/>
</dbReference>
<dbReference type="InterPro" id="IPR001509">
    <property type="entry name" value="Epimerase_deHydtase"/>
</dbReference>
<evidence type="ECO:0000259" key="2">
    <source>
        <dbReference type="Pfam" id="PF01370"/>
    </source>
</evidence>
<sequence>MRILITGATGFVGSTLLPKLSKHNIKVAVRNVSDDIGRNIQILADDNFDRFKREIELFAPEIVVHLASSMIKNDDVYSIKNIIDSNILFTSILLESLKNTSLRYFINTGTFAEYYLNDGDLNPAYYYSASKCATRYIIKYFKNLIGFKTINIIPYTIYGGVSKTKKVIDYIIDSLDSIVPIEMTKGEQILDFIHIYDVVNFYVYCIENLNKLTDSTDYHLGTGIGTSIRELAVLIEHINGKKANILWGAKQYRDLDIMKSIAPMDSLKKLDWSPSLNLEQGLRKQFS</sequence>
<dbReference type="KEGG" id="taz:TREAZ_3057"/>
<reference evidence="4" key="1">
    <citation type="submission" date="2009-12" db="EMBL/GenBank/DDBJ databases">
        <title>Complete sequence of Treponema azotonutricium strain ZAS-9.</title>
        <authorList>
            <person name="Tetu S.G."/>
            <person name="Matson E."/>
            <person name="Ren Q."/>
            <person name="Seshadri R."/>
            <person name="Elbourne L."/>
            <person name="Hassan K.A."/>
            <person name="Durkin A."/>
            <person name="Radune D."/>
            <person name="Mohamoud Y."/>
            <person name="Shay R."/>
            <person name="Jin S."/>
            <person name="Zhang X."/>
            <person name="Lucey K."/>
            <person name="Ballor N.R."/>
            <person name="Ottesen E."/>
            <person name="Rosenthal R."/>
            <person name="Allen A."/>
            <person name="Leadbetter J.R."/>
            <person name="Paulsen I.T."/>
        </authorList>
    </citation>
    <scope>NUCLEOTIDE SEQUENCE [LARGE SCALE GENOMIC DNA]</scope>
    <source>
        <strain evidence="4">ATCC BAA-888 / DSM 13862 / ZAS-9</strain>
    </source>
</reference>
<dbReference type="InParanoid" id="F5YB13"/>
<dbReference type="Proteomes" id="UP000009222">
    <property type="component" value="Chromosome"/>
</dbReference>
<accession>F5YB13</accession>
<dbReference type="SUPFAM" id="SSF51735">
    <property type="entry name" value="NAD(P)-binding Rossmann-fold domains"/>
    <property type="match status" value="1"/>
</dbReference>
<keyword evidence="4" id="KW-1185">Reference proteome</keyword>
<feature type="domain" description="NAD-dependent epimerase/dehydratase" evidence="2">
    <location>
        <begin position="3"/>
        <end position="221"/>
    </location>
</feature>
<protein>
    <submittedName>
        <fullName evidence="3">CDP-abequose synthase</fullName>
    </submittedName>
</protein>
<evidence type="ECO:0000313" key="4">
    <source>
        <dbReference type="Proteomes" id="UP000009222"/>
    </source>
</evidence>
<name>F5YB13_LEAAZ</name>
<dbReference type="STRING" id="545695.TREAZ_3057"/>
<dbReference type="OrthoDB" id="9801785at2"/>
<dbReference type="EMBL" id="CP001841">
    <property type="protein sequence ID" value="AEF83117.1"/>
    <property type="molecule type" value="Genomic_DNA"/>
</dbReference>
<comment type="similarity">
    <text evidence="1">Belongs to the NAD(P)-dependent epimerase/dehydratase family.</text>
</comment>
<dbReference type="Pfam" id="PF01370">
    <property type="entry name" value="Epimerase"/>
    <property type="match status" value="1"/>
</dbReference>
<dbReference type="HOGENOM" id="CLU_007383_1_7_12"/>
<dbReference type="eggNOG" id="COG0451">
    <property type="taxonomic scope" value="Bacteria"/>
</dbReference>
<dbReference type="PANTHER" id="PTHR43000">
    <property type="entry name" value="DTDP-D-GLUCOSE 4,6-DEHYDRATASE-RELATED"/>
    <property type="match status" value="1"/>
</dbReference>
<evidence type="ECO:0000313" key="3">
    <source>
        <dbReference type="EMBL" id="AEF83117.1"/>
    </source>
</evidence>
<dbReference type="RefSeq" id="WP_015712494.1">
    <property type="nucleotide sequence ID" value="NC_015577.1"/>
</dbReference>
<organism evidence="3 4">
    <name type="scientific">Leadbettera azotonutricia (strain ATCC BAA-888 / DSM 13862 / ZAS-9)</name>
    <name type="common">Treponema azotonutricium</name>
    <dbReference type="NCBI Taxonomy" id="545695"/>
    <lineage>
        <taxon>Bacteria</taxon>
        <taxon>Pseudomonadati</taxon>
        <taxon>Spirochaetota</taxon>
        <taxon>Spirochaetia</taxon>
        <taxon>Spirochaetales</taxon>
        <taxon>Breznakiellaceae</taxon>
        <taxon>Leadbettera</taxon>
    </lineage>
</organism>
<proteinExistence type="inferred from homology"/>
<dbReference type="AlphaFoldDB" id="F5YB13"/>
<evidence type="ECO:0000256" key="1">
    <source>
        <dbReference type="ARBA" id="ARBA00007637"/>
    </source>
</evidence>
<reference evidence="3 4" key="2">
    <citation type="journal article" date="2011" name="ISME J.">
        <title>RNA-seq reveals cooperative metabolic interactions between two termite-gut spirochete species in co-culture.</title>
        <authorList>
            <person name="Rosenthal A.Z."/>
            <person name="Matson E.G."/>
            <person name="Eldar A."/>
            <person name="Leadbetter J.R."/>
        </authorList>
    </citation>
    <scope>NUCLEOTIDE SEQUENCE [LARGE SCALE GENOMIC DNA]</scope>
    <source>
        <strain evidence="4">ATCC BAA-888 / DSM 13862 / ZAS-9</strain>
    </source>
</reference>
<dbReference type="InterPro" id="IPR036291">
    <property type="entry name" value="NAD(P)-bd_dom_sf"/>
</dbReference>
<gene>
    <name evidence="3" type="ordered locus">TREAZ_3057</name>
</gene>